<dbReference type="InterPro" id="IPR011009">
    <property type="entry name" value="Kinase-like_dom_sf"/>
</dbReference>
<dbReference type="EMBL" id="DSFE01000041">
    <property type="protein sequence ID" value="HEU97584.1"/>
    <property type="molecule type" value="Genomic_DNA"/>
</dbReference>
<evidence type="ECO:0000313" key="1">
    <source>
        <dbReference type="EMBL" id="HEU97584.1"/>
    </source>
</evidence>
<dbReference type="Gene3D" id="1.10.510.10">
    <property type="entry name" value="Transferase(Phosphotransferase) domain 1"/>
    <property type="match status" value="1"/>
</dbReference>
<proteinExistence type="predicted"/>
<evidence type="ECO:0008006" key="2">
    <source>
        <dbReference type="Google" id="ProtNLM"/>
    </source>
</evidence>
<sequence length="218" mass="25461">MRFFSRKNIVTLEKFGEKMVVRKEFSKKNNMFREIEVLRYLEASAMASHVPRLIFAEEENKVIYLEYIRGSLLSELSPREFIEKLSMAVEWLRKLHSLGLAKGDCNPRNFILHENKMYGLDFEESRPLLLGNQEALRDLIDLMSTSILTMASKGDDPCEAAMSIVRLIPSSYGSLFVSEDEFLKLIEEFLQRRKKYRPESEALFNSVIGHLRRLRKSE</sequence>
<name>A0A7C2UVY8_9CREN</name>
<gene>
    <name evidence="1" type="ORF">ENO36_01850</name>
</gene>
<accession>A0A7C2UVY8</accession>
<dbReference type="Pfam" id="PF06293">
    <property type="entry name" value="Kdo"/>
    <property type="match status" value="1"/>
</dbReference>
<reference evidence="1" key="1">
    <citation type="journal article" date="2020" name="mSystems">
        <title>Genome- and Community-Level Interaction Insights into Carbon Utilization and Element Cycling Functions of Hydrothermarchaeota in Hydrothermal Sediment.</title>
        <authorList>
            <person name="Zhou Z."/>
            <person name="Liu Y."/>
            <person name="Xu W."/>
            <person name="Pan J."/>
            <person name="Luo Z.H."/>
            <person name="Li M."/>
        </authorList>
    </citation>
    <scope>NUCLEOTIDE SEQUENCE [LARGE SCALE GENOMIC DNA]</scope>
    <source>
        <strain evidence="1">SpSt-1259</strain>
    </source>
</reference>
<dbReference type="SUPFAM" id="SSF56112">
    <property type="entry name" value="Protein kinase-like (PK-like)"/>
    <property type="match status" value="1"/>
</dbReference>
<dbReference type="AlphaFoldDB" id="A0A7C2UVY8"/>
<organism evidence="1">
    <name type="scientific">Fervidicoccus fontis</name>
    <dbReference type="NCBI Taxonomy" id="683846"/>
    <lineage>
        <taxon>Archaea</taxon>
        <taxon>Thermoproteota</taxon>
        <taxon>Thermoprotei</taxon>
        <taxon>Fervidicoccales</taxon>
        <taxon>Fervidicoccaceae</taxon>
        <taxon>Fervidicoccus</taxon>
    </lineage>
</organism>
<comment type="caution">
    <text evidence="1">The sequence shown here is derived from an EMBL/GenBank/DDBJ whole genome shotgun (WGS) entry which is preliminary data.</text>
</comment>
<dbReference type="Proteomes" id="UP000885664">
    <property type="component" value="Unassembled WGS sequence"/>
</dbReference>
<protein>
    <recommendedName>
        <fullName evidence="2">Serine/threonine protein kinase</fullName>
    </recommendedName>
</protein>